<protein>
    <submittedName>
        <fullName evidence="2">Uncharacterized protein</fullName>
    </submittedName>
</protein>
<reference evidence="2" key="1">
    <citation type="journal article" date="2017" name="Appl. Environ. Microbiol.">
        <title>Molecular characterization of an Endozoicomonas-like organism causing infection in king scallop Pecten maximus L.</title>
        <authorList>
            <person name="Cano I."/>
            <person name="van Aerle R."/>
            <person name="Ross S."/>
            <person name="Verner-Jeffreys D.W."/>
            <person name="Paley R.K."/>
            <person name="Rimmer G."/>
            <person name="Ryder D."/>
            <person name="Hooper P."/>
            <person name="Stone D."/>
            <person name="Feist S.W."/>
        </authorList>
    </citation>
    <scope>NUCLEOTIDE SEQUENCE</scope>
</reference>
<keyword evidence="1" id="KW-0812">Transmembrane</keyword>
<dbReference type="SUPFAM" id="SSF53146">
    <property type="entry name" value="Nitrogenase accessory factor-like"/>
    <property type="match status" value="1"/>
</dbReference>
<comment type="caution">
    <text evidence="2">The sequence shown here is derived from an EMBL/GenBank/DDBJ whole genome shotgun (WGS) entry which is preliminary data.</text>
</comment>
<evidence type="ECO:0000313" key="2">
    <source>
        <dbReference type="EMBL" id="PJE80211.1"/>
    </source>
</evidence>
<dbReference type="InterPro" id="IPR036105">
    <property type="entry name" value="DiNase_FeMo-co_biosyn_sf"/>
</dbReference>
<evidence type="ECO:0000256" key="1">
    <source>
        <dbReference type="SAM" id="Phobius"/>
    </source>
</evidence>
<feature type="transmembrane region" description="Helical" evidence="1">
    <location>
        <begin position="9"/>
        <end position="33"/>
    </location>
</feature>
<dbReference type="EMBL" id="NSIT01000027">
    <property type="protein sequence ID" value="PJE80211.1"/>
    <property type="molecule type" value="Genomic_DNA"/>
</dbReference>
<keyword evidence="1" id="KW-0472">Membrane</keyword>
<sequence length="128" mass="14361">MYFGRSHSAVVGFVIFLRTTTSAVFFADLAIFWDVCQCVSSILDNLHVDIAIVRYIGEQMLTKLLGKKIRVFQLDTGCNIKDTMSAPQTELASREQENPSRNYNLRAVLHSQGCATFPCLLTHKSILC</sequence>
<gene>
    <name evidence="2" type="ORF">CI610_00824</name>
</gene>
<keyword evidence="1" id="KW-1133">Transmembrane helix</keyword>
<name>A0A2H9TAD5_9ZZZZ</name>
<organism evidence="2">
    <name type="scientific">invertebrate metagenome</name>
    <dbReference type="NCBI Taxonomy" id="1711999"/>
    <lineage>
        <taxon>unclassified sequences</taxon>
        <taxon>metagenomes</taxon>
        <taxon>organismal metagenomes</taxon>
    </lineage>
</organism>
<accession>A0A2H9TAD5</accession>
<dbReference type="AlphaFoldDB" id="A0A2H9TAD5"/>
<proteinExistence type="predicted"/>